<evidence type="ECO:0000313" key="2">
    <source>
        <dbReference type="Proteomes" id="UP001555826"/>
    </source>
</evidence>
<gene>
    <name evidence="1" type="ORF">AB1207_12050</name>
</gene>
<name>A0ABV3P7B0_9ACTN</name>
<comment type="caution">
    <text evidence="1">The sequence shown here is derived from an EMBL/GenBank/DDBJ whole genome shotgun (WGS) entry which is preliminary data.</text>
</comment>
<evidence type="ECO:0000313" key="1">
    <source>
        <dbReference type="EMBL" id="MEW9265485.1"/>
    </source>
</evidence>
<sequence>MLRPHRWPPAAEPEDLGAVVHGPVVLARAPGIVAALRCVFAHSEGLSLPFVLRAEGVQAEAASRQSQWGAVDEDGPQGWSEPVVVVRVGKHEGFADPAQARGSAGDDAYDLDANFWIDVLPDELSGNRLELTVSWPQAGLPETTTVLTLRPWTPEEVLRLL</sequence>
<keyword evidence="2" id="KW-1185">Reference proteome</keyword>
<protein>
    <submittedName>
        <fullName evidence="1">Uncharacterized protein</fullName>
    </submittedName>
</protein>
<reference evidence="1 2" key="1">
    <citation type="submission" date="2024-07" db="EMBL/GenBank/DDBJ databases">
        <authorList>
            <person name="Thanompreechachai J."/>
            <person name="Duangmal K."/>
        </authorList>
    </citation>
    <scope>NUCLEOTIDE SEQUENCE [LARGE SCALE GENOMIC DNA]</scope>
    <source>
        <strain evidence="1 2">KCTC 19886</strain>
    </source>
</reference>
<organism evidence="1 2">
    <name type="scientific">Kineococcus endophyticus</name>
    <dbReference type="NCBI Taxonomy" id="1181883"/>
    <lineage>
        <taxon>Bacteria</taxon>
        <taxon>Bacillati</taxon>
        <taxon>Actinomycetota</taxon>
        <taxon>Actinomycetes</taxon>
        <taxon>Kineosporiales</taxon>
        <taxon>Kineosporiaceae</taxon>
        <taxon>Kineococcus</taxon>
    </lineage>
</organism>
<dbReference type="EMBL" id="JBFNQN010000007">
    <property type="protein sequence ID" value="MEW9265485.1"/>
    <property type="molecule type" value="Genomic_DNA"/>
</dbReference>
<proteinExistence type="predicted"/>
<accession>A0ABV3P7B0</accession>
<dbReference type="RefSeq" id="WP_367638574.1">
    <property type="nucleotide sequence ID" value="NZ_JBFNQN010000007.1"/>
</dbReference>
<dbReference type="Proteomes" id="UP001555826">
    <property type="component" value="Unassembled WGS sequence"/>
</dbReference>